<dbReference type="PROSITE" id="PS50850">
    <property type="entry name" value="MFS"/>
    <property type="match status" value="1"/>
</dbReference>
<evidence type="ECO:0000313" key="9">
    <source>
        <dbReference type="Proteomes" id="UP000196710"/>
    </source>
</evidence>
<feature type="transmembrane region" description="Helical" evidence="6">
    <location>
        <begin position="110"/>
        <end position="128"/>
    </location>
</feature>
<dbReference type="InterPro" id="IPR052714">
    <property type="entry name" value="MFS_Exporter"/>
</dbReference>
<evidence type="ECO:0000256" key="5">
    <source>
        <dbReference type="ARBA" id="ARBA00023136"/>
    </source>
</evidence>
<dbReference type="PANTHER" id="PTHR23531:SF1">
    <property type="entry name" value="QUINOLENE RESISTANCE PROTEIN NORA"/>
    <property type="match status" value="1"/>
</dbReference>
<proteinExistence type="predicted"/>
<sequence>MFSGDRVPIFLLLSVHQGALPPRPPRPGRAGPKNKKAGFDRALLLLVLLPSLVHLFLYIGNSAVSNFLTPCGLSRGLAQISLYFFVNNIAVIVARLTVGRLIVYLSKKTCILLGVLLSAGGTALIAVARNMPLMLLSAVLMGLGLTAAAQLLQAQVMLTTPSEHRGVASTVFTFMGDIGTGAGAALWGALSAGAGYTVTYLLAGASTLAGGVFHGAYWKRNRG</sequence>
<keyword evidence="5 6" id="KW-0472">Membrane</keyword>
<gene>
    <name evidence="8" type="ORF">ADH66_03310</name>
</gene>
<keyword evidence="9" id="KW-1185">Reference proteome</keyword>
<feature type="transmembrane region" description="Helical" evidence="6">
    <location>
        <begin position="166"/>
        <end position="190"/>
    </location>
</feature>
<accession>A0ABM6L3C2</accession>
<evidence type="ECO:0000259" key="7">
    <source>
        <dbReference type="PROSITE" id="PS50850"/>
    </source>
</evidence>
<feature type="transmembrane region" description="Helical" evidence="6">
    <location>
        <begin position="134"/>
        <end position="154"/>
    </location>
</feature>
<comment type="subcellular location">
    <subcellularLocation>
        <location evidence="1">Cell membrane</location>
        <topology evidence="1">Multi-pass membrane protein</topology>
    </subcellularLocation>
</comment>
<evidence type="ECO:0000256" key="6">
    <source>
        <dbReference type="SAM" id="Phobius"/>
    </source>
</evidence>
<feature type="transmembrane region" description="Helical" evidence="6">
    <location>
        <begin position="42"/>
        <end position="60"/>
    </location>
</feature>
<dbReference type="Gene3D" id="1.20.1250.20">
    <property type="entry name" value="MFS general substrate transporter like domains"/>
    <property type="match status" value="1"/>
</dbReference>
<dbReference type="InterPro" id="IPR011701">
    <property type="entry name" value="MFS"/>
</dbReference>
<feature type="domain" description="Major facilitator superfamily (MFS) profile" evidence="7">
    <location>
        <begin position="42"/>
        <end position="223"/>
    </location>
</feature>
<reference evidence="9" key="1">
    <citation type="submission" date="2017-05" db="EMBL/GenBank/DDBJ databases">
        <title>Improved OligoMM genomes.</title>
        <authorList>
            <person name="Garzetti D."/>
        </authorList>
    </citation>
    <scope>NUCLEOTIDE SEQUENCE [LARGE SCALE GENOMIC DNA]</scope>
    <source>
        <strain evidence="9">KB18</strain>
    </source>
</reference>
<feature type="transmembrane region" description="Helical" evidence="6">
    <location>
        <begin position="196"/>
        <end position="218"/>
    </location>
</feature>
<dbReference type="Pfam" id="PF07690">
    <property type="entry name" value="MFS_1"/>
    <property type="match status" value="1"/>
</dbReference>
<dbReference type="InterPro" id="IPR020846">
    <property type="entry name" value="MFS_dom"/>
</dbReference>
<dbReference type="EMBL" id="CP021422">
    <property type="protein sequence ID" value="ASB39765.1"/>
    <property type="molecule type" value="Genomic_DNA"/>
</dbReference>
<evidence type="ECO:0000256" key="2">
    <source>
        <dbReference type="ARBA" id="ARBA00022448"/>
    </source>
</evidence>
<evidence type="ECO:0000256" key="4">
    <source>
        <dbReference type="ARBA" id="ARBA00022989"/>
    </source>
</evidence>
<dbReference type="SUPFAM" id="SSF103473">
    <property type="entry name" value="MFS general substrate transporter"/>
    <property type="match status" value="1"/>
</dbReference>
<dbReference type="PANTHER" id="PTHR23531">
    <property type="entry name" value="QUINOLENE RESISTANCE PROTEIN NORA"/>
    <property type="match status" value="1"/>
</dbReference>
<evidence type="ECO:0000313" key="8">
    <source>
        <dbReference type="EMBL" id="ASB39765.1"/>
    </source>
</evidence>
<evidence type="ECO:0000256" key="3">
    <source>
        <dbReference type="ARBA" id="ARBA00022692"/>
    </source>
</evidence>
<dbReference type="InterPro" id="IPR036259">
    <property type="entry name" value="MFS_trans_sf"/>
</dbReference>
<evidence type="ECO:0000256" key="1">
    <source>
        <dbReference type="ARBA" id="ARBA00004651"/>
    </source>
</evidence>
<keyword evidence="4 6" id="KW-1133">Transmembrane helix</keyword>
<keyword evidence="3 6" id="KW-0812">Transmembrane</keyword>
<keyword evidence="2" id="KW-0813">Transport</keyword>
<organism evidence="8 9">
    <name type="scientific">Acutalibacter muris</name>
    <dbReference type="NCBI Taxonomy" id="1796620"/>
    <lineage>
        <taxon>Bacteria</taxon>
        <taxon>Bacillati</taxon>
        <taxon>Bacillota</taxon>
        <taxon>Clostridia</taxon>
        <taxon>Eubacteriales</taxon>
        <taxon>Acutalibacteraceae</taxon>
        <taxon>Acutalibacter</taxon>
    </lineage>
</organism>
<dbReference type="Proteomes" id="UP000196710">
    <property type="component" value="Chromosome"/>
</dbReference>
<feature type="transmembrane region" description="Helical" evidence="6">
    <location>
        <begin position="80"/>
        <end position="98"/>
    </location>
</feature>
<name>A0ABM6L3C2_9FIRM</name>
<protein>
    <recommendedName>
        <fullName evidence="7">Major facilitator superfamily (MFS) profile domain-containing protein</fullName>
    </recommendedName>
</protein>